<dbReference type="GO" id="GO:0005634">
    <property type="term" value="C:nucleus"/>
    <property type="evidence" value="ECO:0007669"/>
    <property type="project" value="TreeGrafter"/>
</dbReference>
<keyword evidence="2 10" id="KW-0489">Methyltransferase</keyword>
<evidence type="ECO:0000256" key="5">
    <source>
        <dbReference type="ARBA" id="ARBA00022694"/>
    </source>
</evidence>
<evidence type="ECO:0000256" key="8">
    <source>
        <dbReference type="ARBA" id="ARBA00051897"/>
    </source>
</evidence>
<evidence type="ECO:0000313" key="11">
    <source>
        <dbReference type="Proteomes" id="UP000038045"/>
    </source>
</evidence>
<dbReference type="GO" id="GO:0002940">
    <property type="term" value="P:tRNA N2-guanine methylation"/>
    <property type="evidence" value="ECO:0007669"/>
    <property type="project" value="TreeGrafter"/>
</dbReference>
<evidence type="ECO:0000256" key="3">
    <source>
        <dbReference type="ARBA" id="ARBA00022679"/>
    </source>
</evidence>
<dbReference type="InterPro" id="IPR042296">
    <property type="entry name" value="tRNA_met_Trm1_C"/>
</dbReference>
<sequence>MSGSTKYEIVEGKAKLYFDGEKEAFYNPVQEFNRDLTITVLRQFVKDKEDKSKKDEECPPSKKAKNEDNQSVGISILDALSASGLRALRFAQEVPNVEKIVANDFSNNAVEIIKRNIELNNVTDIVTPHYGDAIDCMMKHRSVSKRFSAIDLDPYGSASIFLDSAVQSVQDGGILMVTCTDMAVLCGNTPETCFLKYNSIPLKHKSCHEMALRILLRSIDSHANKYGRYITPLLSCSIDFYVRVFVRIDTSQKEAKTSVRKLGNVFTCSGCHSFNFQNIVMHNKTEKGERYKAPSFNTSFINENGRCQQCDSIFHVGGPLYLGPIHDMEFVKRLLLQLKNLPTEKELGTHRRLEGFLSLISEELVDVPLYYDHDQLMNTVKCPVPKHSVLKSAILNAGFRVSQVHTSPTAIKTDCPQVILWDIIRSIALKNNVTIDKFSNEHPGRKIIMKKIENEINFDLHPQANNITIDKFSNEHPGRKIIMKKIENEINFDLHPQAVATSKKLDLLRFQCNKGKNWGPKQKAKGSVNNIRAGFLKEATDNCSTD</sequence>
<dbReference type="PANTHER" id="PTHR10631:SF3">
    <property type="entry name" value="TRNA (GUANINE(26)-N(2))-DIMETHYLTRANSFERASE"/>
    <property type="match status" value="1"/>
</dbReference>
<dbReference type="STRING" id="131310.A0A0N5A2U7"/>
<keyword evidence="3 10" id="KW-0808">Transferase</keyword>
<dbReference type="InterPro" id="IPR029063">
    <property type="entry name" value="SAM-dependent_MTases_sf"/>
</dbReference>
<keyword evidence="6 10" id="KW-0694">RNA-binding</keyword>
<proteinExistence type="inferred from homology"/>
<keyword evidence="1 10" id="KW-0820">tRNA-binding</keyword>
<dbReference type="FunFam" id="3.40.50.150:FF:000051">
    <property type="entry name" value="tRNA (guanine(26)-N(2))-dimethyltransferase"/>
    <property type="match status" value="1"/>
</dbReference>
<dbReference type="FunFam" id="3.30.56.70:FF:000001">
    <property type="entry name" value="tRNA (guanine(26)-N(2))-dimethyltransferase"/>
    <property type="match status" value="1"/>
</dbReference>
<evidence type="ECO:0000256" key="10">
    <source>
        <dbReference type="PROSITE-ProRule" id="PRU00958"/>
    </source>
</evidence>
<evidence type="ECO:0000256" key="9">
    <source>
        <dbReference type="ARBA" id="ARBA00074266"/>
    </source>
</evidence>
<evidence type="ECO:0000256" key="7">
    <source>
        <dbReference type="ARBA" id="ARBA00039099"/>
    </source>
</evidence>
<organism evidence="11 12">
    <name type="scientific">Parastrongyloides trichosuri</name>
    <name type="common">Possum-specific nematode worm</name>
    <dbReference type="NCBI Taxonomy" id="131310"/>
    <lineage>
        <taxon>Eukaryota</taxon>
        <taxon>Metazoa</taxon>
        <taxon>Ecdysozoa</taxon>
        <taxon>Nematoda</taxon>
        <taxon>Chromadorea</taxon>
        <taxon>Rhabditida</taxon>
        <taxon>Tylenchina</taxon>
        <taxon>Panagrolaimomorpha</taxon>
        <taxon>Strongyloidoidea</taxon>
        <taxon>Strongyloididae</taxon>
        <taxon>Parastrongyloides</taxon>
    </lineage>
</organism>
<comment type="similarity">
    <text evidence="10">Belongs to the class I-like SAM-binding methyltransferase superfamily. Trm1 family.</text>
</comment>
<dbReference type="GO" id="GO:0000049">
    <property type="term" value="F:tRNA binding"/>
    <property type="evidence" value="ECO:0007669"/>
    <property type="project" value="UniProtKB-UniRule"/>
</dbReference>
<dbReference type="EC" id="2.1.1.216" evidence="7 10"/>
<evidence type="ECO:0000256" key="4">
    <source>
        <dbReference type="ARBA" id="ARBA00022691"/>
    </source>
</evidence>
<dbReference type="Gene3D" id="3.30.56.70">
    <property type="entry name" value="N2,N2-dimethylguanosine tRNA methyltransferase, C-terminal domain"/>
    <property type="match status" value="1"/>
</dbReference>
<keyword evidence="5 10" id="KW-0819">tRNA processing</keyword>
<evidence type="ECO:0000256" key="1">
    <source>
        <dbReference type="ARBA" id="ARBA00022555"/>
    </source>
</evidence>
<dbReference type="GO" id="GO:0160104">
    <property type="term" value="F:tRNA (guanine(26)-N2)-dimethyltransferase activity"/>
    <property type="evidence" value="ECO:0007669"/>
    <property type="project" value="UniProtKB-UniRule"/>
</dbReference>
<dbReference type="WBParaSite" id="PTRK_0001596100.1">
    <property type="protein sequence ID" value="PTRK_0001596100.1"/>
    <property type="gene ID" value="PTRK_0001596100"/>
</dbReference>
<dbReference type="NCBIfam" id="TIGR00308">
    <property type="entry name" value="TRM1"/>
    <property type="match status" value="1"/>
</dbReference>
<accession>A0A0N5A2U7</accession>
<dbReference type="PANTHER" id="PTHR10631">
    <property type="entry name" value="N 2 ,N 2 -DIMETHYLGUANOSINE TRNA METHYLTRANSFERASE"/>
    <property type="match status" value="1"/>
</dbReference>
<comment type="catalytic activity">
    <reaction evidence="8 10">
        <text>guanosine(26) in tRNA + 2 S-adenosyl-L-methionine = N(2)-dimethylguanosine(26) in tRNA + 2 S-adenosyl-L-homocysteine + 2 H(+)</text>
        <dbReference type="Rhea" id="RHEA:43140"/>
        <dbReference type="Rhea" id="RHEA-COMP:10359"/>
        <dbReference type="Rhea" id="RHEA-COMP:10360"/>
        <dbReference type="ChEBI" id="CHEBI:15378"/>
        <dbReference type="ChEBI" id="CHEBI:57856"/>
        <dbReference type="ChEBI" id="CHEBI:59789"/>
        <dbReference type="ChEBI" id="CHEBI:74269"/>
        <dbReference type="ChEBI" id="CHEBI:74513"/>
        <dbReference type="EC" id="2.1.1.216"/>
    </reaction>
</comment>
<dbReference type="PROSITE" id="PS51626">
    <property type="entry name" value="SAM_MT_TRM1"/>
    <property type="match status" value="1"/>
</dbReference>
<keyword evidence="4 10" id="KW-0949">S-adenosyl-L-methionine</keyword>
<dbReference type="Gene3D" id="3.40.50.150">
    <property type="entry name" value="Vaccinia Virus protein VP39"/>
    <property type="match status" value="1"/>
</dbReference>
<evidence type="ECO:0000256" key="6">
    <source>
        <dbReference type="ARBA" id="ARBA00022884"/>
    </source>
</evidence>
<protein>
    <recommendedName>
        <fullName evidence="9 10">tRNA (guanine(26)-N(2))-dimethyltransferase</fullName>
        <ecNumber evidence="7 10">2.1.1.216</ecNumber>
    </recommendedName>
</protein>
<dbReference type="AlphaFoldDB" id="A0A0N5A2U7"/>
<reference evidence="12" key="1">
    <citation type="submission" date="2017-02" db="UniProtKB">
        <authorList>
            <consortium name="WormBaseParasite"/>
        </authorList>
    </citation>
    <scope>IDENTIFICATION</scope>
</reference>
<name>A0A0N5A2U7_PARTI</name>
<dbReference type="SUPFAM" id="SSF53335">
    <property type="entry name" value="S-adenosyl-L-methionine-dependent methyltransferases"/>
    <property type="match status" value="1"/>
</dbReference>
<dbReference type="Proteomes" id="UP000038045">
    <property type="component" value="Unplaced"/>
</dbReference>
<dbReference type="InterPro" id="IPR002905">
    <property type="entry name" value="Trm1"/>
</dbReference>
<keyword evidence="11" id="KW-1185">Reference proteome</keyword>
<dbReference type="Pfam" id="PF02005">
    <property type="entry name" value="TRM"/>
    <property type="match status" value="1"/>
</dbReference>
<evidence type="ECO:0000313" key="12">
    <source>
        <dbReference type="WBParaSite" id="PTRK_0001596100.1"/>
    </source>
</evidence>
<evidence type="ECO:0000256" key="2">
    <source>
        <dbReference type="ARBA" id="ARBA00022603"/>
    </source>
</evidence>